<dbReference type="EMBL" id="KQ483540">
    <property type="protein sequence ID" value="KYP47006.1"/>
    <property type="molecule type" value="Genomic_DNA"/>
</dbReference>
<sequence>MDNYPNISSYCQELKTLSDQLSNVGAPVSNQRLVLQLIAGLNENYDCVATFIQQRNPLPPFYEARSRLILEETRKAKQVTAIAIALLTPPSSPPTVPTMMPLPMDEI</sequence>
<dbReference type="Gramene" id="C.cajan_31561.t">
    <property type="protein sequence ID" value="C.cajan_31561.t.cds1"/>
    <property type="gene ID" value="C.cajan_31561"/>
</dbReference>
<name>A0A151RWT2_CAJCA</name>
<dbReference type="OMA" id="MAMTEYC"/>
<organism evidence="1 2">
    <name type="scientific">Cajanus cajan</name>
    <name type="common">Pigeon pea</name>
    <name type="synonym">Cajanus indicus</name>
    <dbReference type="NCBI Taxonomy" id="3821"/>
    <lineage>
        <taxon>Eukaryota</taxon>
        <taxon>Viridiplantae</taxon>
        <taxon>Streptophyta</taxon>
        <taxon>Embryophyta</taxon>
        <taxon>Tracheophyta</taxon>
        <taxon>Spermatophyta</taxon>
        <taxon>Magnoliopsida</taxon>
        <taxon>eudicotyledons</taxon>
        <taxon>Gunneridae</taxon>
        <taxon>Pentapetalae</taxon>
        <taxon>rosids</taxon>
        <taxon>fabids</taxon>
        <taxon>Fabales</taxon>
        <taxon>Fabaceae</taxon>
        <taxon>Papilionoideae</taxon>
        <taxon>50 kb inversion clade</taxon>
        <taxon>NPAAA clade</taxon>
        <taxon>indigoferoid/millettioid clade</taxon>
        <taxon>Phaseoleae</taxon>
        <taxon>Cajanus</taxon>
    </lineage>
</organism>
<dbReference type="PANTHER" id="PTHR47481">
    <property type="match status" value="1"/>
</dbReference>
<evidence type="ECO:0000313" key="1">
    <source>
        <dbReference type="EMBL" id="KYP47006.1"/>
    </source>
</evidence>
<dbReference type="Pfam" id="PF14223">
    <property type="entry name" value="Retrotran_gag_2"/>
    <property type="match status" value="1"/>
</dbReference>
<gene>
    <name evidence="1" type="ORF">KK1_031375</name>
</gene>
<dbReference type="PANTHER" id="PTHR47481:SF38">
    <property type="entry name" value="POU DOMAIN, CLASS 4, TRANSCRIPTION FACTOR 1-LIKE"/>
    <property type="match status" value="1"/>
</dbReference>
<reference evidence="1" key="1">
    <citation type="journal article" date="2012" name="Nat. Biotechnol.">
        <title>Draft genome sequence of pigeonpea (Cajanus cajan), an orphan legume crop of resource-poor farmers.</title>
        <authorList>
            <person name="Varshney R.K."/>
            <person name="Chen W."/>
            <person name="Li Y."/>
            <person name="Bharti A.K."/>
            <person name="Saxena R.K."/>
            <person name="Schlueter J.A."/>
            <person name="Donoghue M.T."/>
            <person name="Azam S."/>
            <person name="Fan G."/>
            <person name="Whaley A.M."/>
            <person name="Farmer A.D."/>
            <person name="Sheridan J."/>
            <person name="Iwata A."/>
            <person name="Tuteja R."/>
            <person name="Penmetsa R.V."/>
            <person name="Wu W."/>
            <person name="Upadhyaya H.D."/>
            <person name="Yang S.P."/>
            <person name="Shah T."/>
            <person name="Saxena K.B."/>
            <person name="Michael T."/>
            <person name="McCombie W.R."/>
            <person name="Yang B."/>
            <person name="Zhang G."/>
            <person name="Yang H."/>
            <person name="Wang J."/>
            <person name="Spillane C."/>
            <person name="Cook D.R."/>
            <person name="May G.D."/>
            <person name="Xu X."/>
            <person name="Jackson S.A."/>
        </authorList>
    </citation>
    <scope>NUCLEOTIDE SEQUENCE [LARGE SCALE GENOMIC DNA]</scope>
</reference>
<accession>A0A151RWT2</accession>
<evidence type="ECO:0000313" key="2">
    <source>
        <dbReference type="Proteomes" id="UP000075243"/>
    </source>
</evidence>
<proteinExistence type="predicted"/>
<protein>
    <recommendedName>
        <fullName evidence="3">Retrovirus-related Pol polyprotein from transposon TNT 1-94</fullName>
    </recommendedName>
</protein>
<evidence type="ECO:0008006" key="3">
    <source>
        <dbReference type="Google" id="ProtNLM"/>
    </source>
</evidence>
<dbReference type="Proteomes" id="UP000075243">
    <property type="component" value="Unassembled WGS sequence"/>
</dbReference>
<keyword evidence="2" id="KW-1185">Reference proteome</keyword>
<dbReference type="AlphaFoldDB" id="A0A151RWT2"/>